<name>A0AAN9FZ91_9CAEN</name>
<keyword evidence="2" id="KW-0732">Signal</keyword>
<keyword evidence="1" id="KW-1133">Transmembrane helix</keyword>
<evidence type="ECO:0000256" key="2">
    <source>
        <dbReference type="SAM" id="SignalP"/>
    </source>
</evidence>
<evidence type="ECO:0008006" key="5">
    <source>
        <dbReference type="Google" id="ProtNLM"/>
    </source>
</evidence>
<feature type="chain" id="PRO_5042856347" description="LAGLIDADG homing endonuclease" evidence="2">
    <location>
        <begin position="21"/>
        <end position="139"/>
    </location>
</feature>
<proteinExistence type="predicted"/>
<protein>
    <recommendedName>
        <fullName evidence="5">LAGLIDADG homing endonuclease</fullName>
    </recommendedName>
</protein>
<evidence type="ECO:0000313" key="3">
    <source>
        <dbReference type="EMBL" id="KAK7089494.1"/>
    </source>
</evidence>
<feature type="signal peptide" evidence="2">
    <location>
        <begin position="1"/>
        <end position="20"/>
    </location>
</feature>
<comment type="caution">
    <text evidence="3">The sequence shown here is derived from an EMBL/GenBank/DDBJ whole genome shotgun (WGS) entry which is preliminary data.</text>
</comment>
<reference evidence="3 4" key="1">
    <citation type="submission" date="2024-02" db="EMBL/GenBank/DDBJ databases">
        <title>Chromosome-scale genome assembly of the rough periwinkle Littorina saxatilis.</title>
        <authorList>
            <person name="De Jode A."/>
            <person name="Faria R."/>
            <person name="Formenti G."/>
            <person name="Sims Y."/>
            <person name="Smith T.P."/>
            <person name="Tracey A."/>
            <person name="Wood J.M.D."/>
            <person name="Zagrodzka Z.B."/>
            <person name="Johannesson K."/>
            <person name="Butlin R.K."/>
            <person name="Leder E.H."/>
        </authorList>
    </citation>
    <scope>NUCLEOTIDE SEQUENCE [LARGE SCALE GENOMIC DNA]</scope>
    <source>
        <strain evidence="3">Snail1</strain>
        <tissue evidence="3">Muscle</tissue>
    </source>
</reference>
<gene>
    <name evidence="3" type="ORF">V1264_024332</name>
</gene>
<keyword evidence="1" id="KW-0472">Membrane</keyword>
<sequence>MEFRFVFILYLLVLVPYALGATKRFKRDAMDTANQAANQAFDNMQSNFNIGQLPSSLQDIVSSFSSEQQEALRNFENNENFVQDYAKLEKEYAGNTDSKEYKQAQKDLFTRYLNGGAGLVVSLVALVASLVVQGLVMFG</sequence>
<dbReference type="EMBL" id="JBAMIC010001467">
    <property type="protein sequence ID" value="KAK7089494.1"/>
    <property type="molecule type" value="Genomic_DNA"/>
</dbReference>
<accession>A0AAN9FZ91</accession>
<dbReference type="Proteomes" id="UP001374579">
    <property type="component" value="Unassembled WGS sequence"/>
</dbReference>
<keyword evidence="4" id="KW-1185">Reference proteome</keyword>
<evidence type="ECO:0000313" key="4">
    <source>
        <dbReference type="Proteomes" id="UP001374579"/>
    </source>
</evidence>
<evidence type="ECO:0000256" key="1">
    <source>
        <dbReference type="SAM" id="Phobius"/>
    </source>
</evidence>
<dbReference type="AlphaFoldDB" id="A0AAN9FZ91"/>
<keyword evidence="1" id="KW-0812">Transmembrane</keyword>
<feature type="transmembrane region" description="Helical" evidence="1">
    <location>
        <begin position="116"/>
        <end position="138"/>
    </location>
</feature>
<organism evidence="3 4">
    <name type="scientific">Littorina saxatilis</name>
    <dbReference type="NCBI Taxonomy" id="31220"/>
    <lineage>
        <taxon>Eukaryota</taxon>
        <taxon>Metazoa</taxon>
        <taxon>Spiralia</taxon>
        <taxon>Lophotrochozoa</taxon>
        <taxon>Mollusca</taxon>
        <taxon>Gastropoda</taxon>
        <taxon>Caenogastropoda</taxon>
        <taxon>Littorinimorpha</taxon>
        <taxon>Littorinoidea</taxon>
        <taxon>Littorinidae</taxon>
        <taxon>Littorina</taxon>
    </lineage>
</organism>